<dbReference type="RefSeq" id="WP_013557632.1">
    <property type="nucleotide sequence ID" value="NC_014958.1"/>
</dbReference>
<evidence type="ECO:0000313" key="2">
    <source>
        <dbReference type="Proteomes" id="UP000008635"/>
    </source>
</evidence>
<dbReference type="Proteomes" id="UP000008635">
    <property type="component" value="Chromosome"/>
</dbReference>
<sequence>MLHLAAAFRHGVRVHGTLHTDWPDADPFPFSTVTLADAHLSLSTDPLADAVDAIIAACHAAQPHTRLRERPLLAVACDRTVQALLLLGHATGNHDRAVQWSARLTDDLWPTRTRTAVSHDDTGPALVRGTCCFHVLEGHRCANCPIAPSTPT</sequence>
<protein>
    <recommendedName>
        <fullName evidence="3">Ferric siderophore reductase C-terminal domain-containing protein</fullName>
    </recommendedName>
</protein>
<reference evidence="1 2" key="1">
    <citation type="journal article" date="2011" name="Stand. Genomic Sci.">
        <title>Complete genome sequence of Deinococcus maricopensis type strain (LB-34).</title>
        <authorList>
            <person name="Pukall R."/>
            <person name="Zeytun A."/>
            <person name="Lucas S."/>
            <person name="Lapidus A."/>
            <person name="Hammon N."/>
            <person name="Deshpande S."/>
            <person name="Nolan M."/>
            <person name="Cheng J.F."/>
            <person name="Pitluck S."/>
            <person name="Liolios K."/>
            <person name="Pagani I."/>
            <person name="Mikhailova N."/>
            <person name="Ivanova N."/>
            <person name="Mavromatis K."/>
            <person name="Pati A."/>
            <person name="Tapia R."/>
            <person name="Han C."/>
            <person name="Goodwin L."/>
            <person name="Chen A."/>
            <person name="Palaniappan K."/>
            <person name="Land M."/>
            <person name="Hauser L."/>
            <person name="Chang Y.J."/>
            <person name="Jeffries C.D."/>
            <person name="Brambilla E.M."/>
            <person name="Rohde M."/>
            <person name="Goker M."/>
            <person name="Detter J.C."/>
            <person name="Woyke T."/>
            <person name="Bristow J."/>
            <person name="Eisen J.A."/>
            <person name="Markowitz V."/>
            <person name="Hugenholtz P."/>
            <person name="Kyrpides N.C."/>
            <person name="Klenk H.P."/>
        </authorList>
    </citation>
    <scope>NUCLEOTIDE SEQUENCE [LARGE SCALE GENOMIC DNA]</scope>
    <source>
        <strain evidence="2">DSM 21211 / LMG 22137 / NRRL B-23946 / LB-34</strain>
    </source>
</reference>
<dbReference type="HOGENOM" id="CLU_1719343_0_0_0"/>
<reference evidence="2" key="2">
    <citation type="submission" date="2011-01" db="EMBL/GenBank/DDBJ databases">
        <title>The complete genome of Deinococcus maricopensis DSM 21211.</title>
        <authorList>
            <consortium name="US DOE Joint Genome Institute (JGI-PGF)"/>
            <person name="Lucas S."/>
            <person name="Copeland A."/>
            <person name="Lapidus A."/>
            <person name="Goodwin L."/>
            <person name="Pitluck S."/>
            <person name="Kyrpides N."/>
            <person name="Mavromatis K."/>
            <person name="Pagani I."/>
            <person name="Ivanova N."/>
            <person name="Ovchinnikova G."/>
            <person name="Zeytun A."/>
            <person name="Detter J.C."/>
            <person name="Han C."/>
            <person name="Land M."/>
            <person name="Hauser L."/>
            <person name="Markowitz V."/>
            <person name="Cheng J.-F."/>
            <person name="Hugenholtz P."/>
            <person name="Woyke T."/>
            <person name="Wu D."/>
            <person name="Pukall R."/>
            <person name="Gehrich-Schroeter G."/>
            <person name="Brambilla E."/>
            <person name="Klenk H.-P."/>
            <person name="Eisen J.A."/>
        </authorList>
    </citation>
    <scope>NUCLEOTIDE SEQUENCE [LARGE SCALE GENOMIC DNA]</scope>
    <source>
        <strain evidence="2">DSM 21211 / LMG 22137 / NRRL B-23946 / LB-34</strain>
    </source>
</reference>
<dbReference type="KEGG" id="dmr:Deima_2492"/>
<keyword evidence="2" id="KW-1185">Reference proteome</keyword>
<name>E8UAN8_DEIML</name>
<accession>E8UAN8</accession>
<organism evidence="1 2">
    <name type="scientific">Deinococcus maricopensis (strain DSM 21211 / LMG 22137 / NRRL B-23946 / LB-34)</name>
    <dbReference type="NCBI Taxonomy" id="709986"/>
    <lineage>
        <taxon>Bacteria</taxon>
        <taxon>Thermotogati</taxon>
        <taxon>Deinococcota</taxon>
        <taxon>Deinococci</taxon>
        <taxon>Deinococcales</taxon>
        <taxon>Deinococcaceae</taxon>
        <taxon>Deinococcus</taxon>
    </lineage>
</organism>
<proteinExistence type="predicted"/>
<gene>
    <name evidence="1" type="ordered locus">Deima_2492</name>
</gene>
<dbReference type="EMBL" id="CP002454">
    <property type="protein sequence ID" value="ADV68127.1"/>
    <property type="molecule type" value="Genomic_DNA"/>
</dbReference>
<evidence type="ECO:0000313" key="1">
    <source>
        <dbReference type="EMBL" id="ADV68127.1"/>
    </source>
</evidence>
<evidence type="ECO:0008006" key="3">
    <source>
        <dbReference type="Google" id="ProtNLM"/>
    </source>
</evidence>
<dbReference type="AlphaFoldDB" id="E8UAN8"/>